<dbReference type="GO" id="GO:0031514">
    <property type="term" value="C:motile cilium"/>
    <property type="evidence" value="ECO:0007669"/>
    <property type="project" value="TreeGrafter"/>
</dbReference>
<dbReference type="PANTHER" id="PTHR24274:SF1">
    <property type="entry name" value="CILIA- AND FLAGELLA-ASSOCIATED PROTEIN 161"/>
    <property type="match status" value="1"/>
</dbReference>
<keyword evidence="2" id="KW-1185">Reference proteome</keyword>
<evidence type="ECO:0000313" key="1">
    <source>
        <dbReference type="EMBL" id="KAF7232936.1"/>
    </source>
</evidence>
<dbReference type="GO" id="GO:0060271">
    <property type="term" value="P:cilium assembly"/>
    <property type="evidence" value="ECO:0007669"/>
    <property type="project" value="TreeGrafter"/>
</dbReference>
<dbReference type="OrthoDB" id="2126411at2759"/>
<dbReference type="PANTHER" id="PTHR24274">
    <property type="entry name" value="CILIA- AND FLAGELLA-ASSOCIATED PROTEIN 161"/>
    <property type="match status" value="1"/>
</dbReference>
<dbReference type="Proteomes" id="UP000822476">
    <property type="component" value="Unassembled WGS sequence"/>
</dbReference>
<dbReference type="InterPro" id="IPR055325">
    <property type="entry name" value="CF161"/>
</dbReference>
<evidence type="ECO:0000313" key="2">
    <source>
        <dbReference type="Proteomes" id="UP000822476"/>
    </source>
</evidence>
<name>A0A8S9Y9Z2_9TREM</name>
<sequence length="337" mass="37848">MAHLRTYNMKVLIGNWWEERIYKDEEQKSDAHRAYILNELSKALVSLSQRDCNTECTPAPFDGYARVGINIQILNPGISSYYDKMGLASPRDAYALALGITNTYGLSVLIAKKATNVFEKLLEENVLKIVATKSVEAAQRNLFRIESPYTGNDGSLVRYGQSVMFTIKPMIVQTEANTEGPLEQPLYLASDVEHLCDPVYQPGIQPLYLEYAKPSFAAQWRIEAADPKLRPEFEGRPVRLDEKIIIKHVRTNKSLALEPNFLIPNVFGRDANVSANTYYDSHKAERDVNIWTLTSARQPGVCGDNRTTNRAALPITADNTSWECDVTRQTTCGHQAA</sequence>
<dbReference type="Pfam" id="PF24569">
    <property type="entry name" value="CFAP161"/>
    <property type="match status" value="1"/>
</dbReference>
<comment type="caution">
    <text evidence="1">The sequence shown here is derived from an EMBL/GenBank/DDBJ whole genome shotgun (WGS) entry which is preliminary data.</text>
</comment>
<dbReference type="EMBL" id="JTDE01021433">
    <property type="protein sequence ID" value="KAF7232936.1"/>
    <property type="molecule type" value="Genomic_DNA"/>
</dbReference>
<proteinExistence type="predicted"/>
<accession>A0A8S9Y9Z2</accession>
<reference evidence="1" key="1">
    <citation type="submission" date="2019-07" db="EMBL/GenBank/DDBJ databases">
        <title>Annotation for the trematode Paragonimus miyazaki's.</title>
        <authorList>
            <person name="Choi Y.-J."/>
        </authorList>
    </citation>
    <scope>NUCLEOTIDE SEQUENCE</scope>
    <source>
        <strain evidence="1">Japan</strain>
    </source>
</reference>
<protein>
    <submittedName>
        <fullName evidence="1">Uncharacterized protein</fullName>
    </submittedName>
</protein>
<organism evidence="1 2">
    <name type="scientific">Paragonimus skrjabini miyazakii</name>
    <dbReference type="NCBI Taxonomy" id="59628"/>
    <lineage>
        <taxon>Eukaryota</taxon>
        <taxon>Metazoa</taxon>
        <taxon>Spiralia</taxon>
        <taxon>Lophotrochozoa</taxon>
        <taxon>Platyhelminthes</taxon>
        <taxon>Trematoda</taxon>
        <taxon>Digenea</taxon>
        <taxon>Plagiorchiida</taxon>
        <taxon>Troglotremata</taxon>
        <taxon>Troglotrematidae</taxon>
        <taxon>Paragonimus</taxon>
    </lineage>
</organism>
<dbReference type="AlphaFoldDB" id="A0A8S9Y9Z2"/>
<gene>
    <name evidence="1" type="ORF">EG68_11588</name>
</gene>